<dbReference type="EMBL" id="BAAATM010000009">
    <property type="protein sequence ID" value="GAA2531803.1"/>
    <property type="molecule type" value="Genomic_DNA"/>
</dbReference>
<protein>
    <recommendedName>
        <fullName evidence="4">Tryptophan synthase beta chain-like PALP domain-containing protein</fullName>
    </recommendedName>
</protein>
<organism evidence="5 6">
    <name type="scientific">Streptomyces levis</name>
    <dbReference type="NCBI Taxonomy" id="285566"/>
    <lineage>
        <taxon>Bacteria</taxon>
        <taxon>Bacillati</taxon>
        <taxon>Actinomycetota</taxon>
        <taxon>Actinomycetes</taxon>
        <taxon>Kitasatosporales</taxon>
        <taxon>Streptomycetaceae</taxon>
        <taxon>Streptomyces</taxon>
    </lineage>
</organism>
<evidence type="ECO:0000256" key="1">
    <source>
        <dbReference type="ARBA" id="ARBA00001933"/>
    </source>
</evidence>
<evidence type="ECO:0000313" key="6">
    <source>
        <dbReference type="Proteomes" id="UP001501095"/>
    </source>
</evidence>
<feature type="domain" description="Tryptophan synthase beta chain-like PALP" evidence="4">
    <location>
        <begin position="6"/>
        <end position="133"/>
    </location>
</feature>
<evidence type="ECO:0000256" key="2">
    <source>
        <dbReference type="ARBA" id="ARBA00022898"/>
    </source>
</evidence>
<feature type="region of interest" description="Disordered" evidence="3">
    <location>
        <begin position="140"/>
        <end position="168"/>
    </location>
</feature>
<keyword evidence="2" id="KW-0663">Pyridoxal phosphate</keyword>
<dbReference type="RefSeq" id="WP_344536794.1">
    <property type="nucleotide sequence ID" value="NZ_BAAATM010000009.1"/>
</dbReference>
<keyword evidence="6" id="KW-1185">Reference proteome</keyword>
<evidence type="ECO:0000259" key="4">
    <source>
        <dbReference type="Pfam" id="PF00291"/>
    </source>
</evidence>
<dbReference type="Pfam" id="PF00291">
    <property type="entry name" value="PALP"/>
    <property type="match status" value="1"/>
</dbReference>
<gene>
    <name evidence="5" type="ORF">GCM10010423_29160</name>
</gene>
<accession>A0ABP6B496</accession>
<evidence type="ECO:0000256" key="3">
    <source>
        <dbReference type="SAM" id="MobiDB-lite"/>
    </source>
</evidence>
<dbReference type="SUPFAM" id="SSF53686">
    <property type="entry name" value="Tryptophan synthase beta subunit-like PLP-dependent enzymes"/>
    <property type="match status" value="1"/>
</dbReference>
<proteinExistence type="predicted"/>
<dbReference type="Gene3D" id="3.40.50.1100">
    <property type="match status" value="2"/>
</dbReference>
<sequence>MLRLRLAIGSSGNAGIALGAYAAAAGLRCTVAGYPRLPETTREQLSALGADLHLFDTDRERVGLIRDLAAKPDTLAVSNIAESFVGCHPVGIEGYKRIAWEIADQAPAEVRHVVLPTCRGDLAWGVYRGFHDLHELRGHAHAPATPRGTHSPPCRSTGGSARHRPLPR</sequence>
<dbReference type="InterPro" id="IPR001926">
    <property type="entry name" value="TrpB-like_PALP"/>
</dbReference>
<evidence type="ECO:0000313" key="5">
    <source>
        <dbReference type="EMBL" id="GAA2531803.1"/>
    </source>
</evidence>
<reference evidence="6" key="1">
    <citation type="journal article" date="2019" name="Int. J. Syst. Evol. Microbiol.">
        <title>The Global Catalogue of Microorganisms (GCM) 10K type strain sequencing project: providing services to taxonomists for standard genome sequencing and annotation.</title>
        <authorList>
            <consortium name="The Broad Institute Genomics Platform"/>
            <consortium name="The Broad Institute Genome Sequencing Center for Infectious Disease"/>
            <person name="Wu L."/>
            <person name="Ma J."/>
        </authorList>
    </citation>
    <scope>NUCLEOTIDE SEQUENCE [LARGE SCALE GENOMIC DNA]</scope>
    <source>
        <strain evidence="6">JCM 6924</strain>
    </source>
</reference>
<comment type="cofactor">
    <cofactor evidence="1">
        <name>pyridoxal 5'-phosphate</name>
        <dbReference type="ChEBI" id="CHEBI:597326"/>
    </cofactor>
</comment>
<comment type="caution">
    <text evidence="5">The sequence shown here is derived from an EMBL/GenBank/DDBJ whole genome shotgun (WGS) entry which is preliminary data.</text>
</comment>
<dbReference type="InterPro" id="IPR036052">
    <property type="entry name" value="TrpB-like_PALP_sf"/>
</dbReference>
<name>A0ABP6B496_9ACTN</name>
<dbReference type="Proteomes" id="UP001501095">
    <property type="component" value="Unassembled WGS sequence"/>
</dbReference>